<dbReference type="EMBL" id="WJQU01000003">
    <property type="protein sequence ID" value="KAJ6636972.1"/>
    <property type="molecule type" value="Genomic_DNA"/>
</dbReference>
<name>A0A9Q0MUW9_9DIPT</name>
<evidence type="ECO:0000256" key="1">
    <source>
        <dbReference type="SAM" id="MobiDB-lite"/>
    </source>
</evidence>
<feature type="compositionally biased region" description="Polar residues" evidence="1">
    <location>
        <begin position="1"/>
        <end position="17"/>
    </location>
</feature>
<accession>A0A9Q0MUW9</accession>
<feature type="compositionally biased region" description="Basic and acidic residues" evidence="1">
    <location>
        <begin position="75"/>
        <end position="85"/>
    </location>
</feature>
<feature type="region of interest" description="Disordered" evidence="1">
    <location>
        <begin position="61"/>
        <end position="89"/>
    </location>
</feature>
<comment type="caution">
    <text evidence="2">The sequence shown here is derived from an EMBL/GenBank/DDBJ whole genome shotgun (WGS) entry which is preliminary data.</text>
</comment>
<evidence type="ECO:0000313" key="3">
    <source>
        <dbReference type="Proteomes" id="UP001151699"/>
    </source>
</evidence>
<dbReference type="AlphaFoldDB" id="A0A9Q0MUW9"/>
<protein>
    <submittedName>
        <fullName evidence="2">Uncharacterized protein</fullName>
    </submittedName>
</protein>
<proteinExistence type="predicted"/>
<keyword evidence="3" id="KW-1185">Reference proteome</keyword>
<sequence length="125" mass="14380">MKMSFTWQVSNENTKTNGHLKEPSPDSYVPMYESRYHPVAPGHSITARSLSTKFREELRHSISDDASNSTDNIEIVERERNDSDRPPSPVLLKGIFKEKMSFFQNLEKKSERFVNGAAARLVMEF</sequence>
<evidence type="ECO:0000313" key="2">
    <source>
        <dbReference type="EMBL" id="KAJ6636972.1"/>
    </source>
</evidence>
<feature type="region of interest" description="Disordered" evidence="1">
    <location>
        <begin position="1"/>
        <end position="28"/>
    </location>
</feature>
<dbReference type="Proteomes" id="UP001151699">
    <property type="component" value="Chromosome X"/>
</dbReference>
<reference evidence="2" key="1">
    <citation type="submission" date="2022-07" db="EMBL/GenBank/DDBJ databases">
        <authorList>
            <person name="Trinca V."/>
            <person name="Uliana J.V.C."/>
            <person name="Torres T.T."/>
            <person name="Ward R.J."/>
            <person name="Monesi N."/>
        </authorList>
    </citation>
    <scope>NUCLEOTIDE SEQUENCE</scope>
    <source>
        <strain evidence="2">HSMRA1968</strain>
        <tissue evidence="2">Whole embryos</tissue>
    </source>
</reference>
<organism evidence="2 3">
    <name type="scientific">Pseudolycoriella hygida</name>
    <dbReference type="NCBI Taxonomy" id="35572"/>
    <lineage>
        <taxon>Eukaryota</taxon>
        <taxon>Metazoa</taxon>
        <taxon>Ecdysozoa</taxon>
        <taxon>Arthropoda</taxon>
        <taxon>Hexapoda</taxon>
        <taxon>Insecta</taxon>
        <taxon>Pterygota</taxon>
        <taxon>Neoptera</taxon>
        <taxon>Endopterygota</taxon>
        <taxon>Diptera</taxon>
        <taxon>Nematocera</taxon>
        <taxon>Sciaroidea</taxon>
        <taxon>Sciaridae</taxon>
        <taxon>Pseudolycoriella</taxon>
    </lineage>
</organism>
<dbReference type="OrthoDB" id="10072397at2759"/>
<gene>
    <name evidence="2" type="ORF">Bhyg_09698</name>
</gene>